<dbReference type="InterPro" id="IPR036855">
    <property type="entry name" value="Znf_CCCH_sf"/>
</dbReference>
<feature type="domain" description="C3H1-type" evidence="5">
    <location>
        <begin position="19"/>
        <end position="47"/>
    </location>
</feature>
<evidence type="ECO:0000313" key="6">
    <source>
        <dbReference type="Ensembl" id="ENSENLP00000023172.1"/>
    </source>
</evidence>
<evidence type="ECO:0000313" key="7">
    <source>
        <dbReference type="Proteomes" id="UP000472264"/>
    </source>
</evidence>
<keyword evidence="3 4" id="KW-0862">Zinc</keyword>
<evidence type="ECO:0000256" key="4">
    <source>
        <dbReference type="PROSITE-ProRule" id="PRU00723"/>
    </source>
</evidence>
<dbReference type="SUPFAM" id="SSF90229">
    <property type="entry name" value="CCCH zinc finger"/>
    <property type="match status" value="1"/>
</dbReference>
<evidence type="ECO:0000256" key="2">
    <source>
        <dbReference type="ARBA" id="ARBA00022771"/>
    </source>
</evidence>
<evidence type="ECO:0000256" key="3">
    <source>
        <dbReference type="ARBA" id="ARBA00022833"/>
    </source>
</evidence>
<dbReference type="PROSITE" id="PS50103">
    <property type="entry name" value="ZF_C3H1"/>
    <property type="match status" value="1"/>
</dbReference>
<gene>
    <name evidence="6" type="primary">pan3</name>
</gene>
<dbReference type="Proteomes" id="UP000472264">
    <property type="component" value="Chromosome 20"/>
</dbReference>
<keyword evidence="7" id="KW-1185">Reference proteome</keyword>
<evidence type="ECO:0000259" key="5">
    <source>
        <dbReference type="PROSITE" id="PS50103"/>
    </source>
</evidence>
<dbReference type="SMART" id="SM00356">
    <property type="entry name" value="ZnF_C3H1"/>
    <property type="match status" value="1"/>
</dbReference>
<keyword evidence="2 4" id="KW-0863">Zinc-finger</keyword>
<evidence type="ECO:0000256" key="1">
    <source>
        <dbReference type="ARBA" id="ARBA00022723"/>
    </source>
</evidence>
<proteinExistence type="predicted"/>
<dbReference type="InterPro" id="IPR000571">
    <property type="entry name" value="Znf_CCCH"/>
</dbReference>
<organism evidence="6 7">
    <name type="scientific">Echeneis naucrates</name>
    <name type="common">Live sharksucker</name>
    <dbReference type="NCBI Taxonomy" id="173247"/>
    <lineage>
        <taxon>Eukaryota</taxon>
        <taxon>Metazoa</taxon>
        <taxon>Chordata</taxon>
        <taxon>Craniata</taxon>
        <taxon>Vertebrata</taxon>
        <taxon>Euteleostomi</taxon>
        <taxon>Actinopterygii</taxon>
        <taxon>Neopterygii</taxon>
        <taxon>Teleostei</taxon>
        <taxon>Neoteleostei</taxon>
        <taxon>Acanthomorphata</taxon>
        <taxon>Carangaria</taxon>
        <taxon>Carangiformes</taxon>
        <taxon>Echeneidae</taxon>
        <taxon>Echeneis</taxon>
    </lineage>
</organism>
<dbReference type="Gene3D" id="4.10.1000.10">
    <property type="entry name" value="Zinc finger, CCCH-type"/>
    <property type="match status" value="1"/>
</dbReference>
<reference evidence="6" key="1">
    <citation type="submission" date="2021-04" db="EMBL/GenBank/DDBJ databases">
        <authorList>
            <consortium name="Wellcome Sanger Institute Data Sharing"/>
        </authorList>
    </citation>
    <scope>NUCLEOTIDE SEQUENCE [LARGE SCALE GENOMIC DNA]</scope>
</reference>
<name>A0A665UVM4_ECHNA</name>
<reference evidence="6" key="2">
    <citation type="submission" date="2025-08" db="UniProtKB">
        <authorList>
            <consortium name="Ensembl"/>
        </authorList>
    </citation>
    <scope>IDENTIFICATION</scope>
</reference>
<dbReference type="GO" id="GO:0008270">
    <property type="term" value="F:zinc ion binding"/>
    <property type="evidence" value="ECO:0007669"/>
    <property type="project" value="UniProtKB-KW"/>
</dbReference>
<feature type="zinc finger region" description="C3H1-type" evidence="4">
    <location>
        <begin position="19"/>
        <end position="47"/>
    </location>
</feature>
<dbReference type="Pfam" id="PF00642">
    <property type="entry name" value="zf-CCCH"/>
    <property type="match status" value="1"/>
</dbReference>
<reference evidence="6" key="3">
    <citation type="submission" date="2025-09" db="UniProtKB">
        <authorList>
            <consortium name="Ensembl"/>
        </authorList>
    </citation>
    <scope>IDENTIFICATION</scope>
</reference>
<keyword evidence="1 4" id="KW-0479">Metal-binding</keyword>
<dbReference type="AlphaFoldDB" id="A0A665UVM4"/>
<accession>A0A665UVM4</accession>
<dbReference type="Ensembl" id="ENSENLT00000023947.1">
    <property type="protein sequence ID" value="ENSENLP00000023172.1"/>
    <property type="gene ID" value="ENSENLG00000010437.1"/>
</dbReference>
<sequence>MNSGLPASAAPLGGAGIPNVKVKFCRYYAKDKTCFYGDECQFLHEDPSITSLPLHGGGGGGSPVPLSMAGGGGTPAGYSLGGSAAACPGSGGTGVSKKSETLGPAGTSLEGQLLTIPGMEGATLSDANLTNSYFSSSFIGVNGFGSPAESKYSMMQRMTTSSSSPSLLNDGAKNFSHSTHDPVNSPASSLFSDFGALSISQRRKVNFMKFPYAFCVRH</sequence>
<protein>
    <recommendedName>
        <fullName evidence="5">C3H1-type domain-containing protein</fullName>
    </recommendedName>
</protein>